<dbReference type="Proteomes" id="UP000257004">
    <property type="component" value="Unassembled WGS sequence"/>
</dbReference>
<gene>
    <name evidence="1" type="ORF">BD847_2008</name>
</gene>
<comment type="caution">
    <text evidence="1">The sequence shown here is derived from an EMBL/GenBank/DDBJ whole genome shotgun (WGS) entry which is preliminary data.</text>
</comment>
<reference evidence="1 2" key="1">
    <citation type="submission" date="2018-07" db="EMBL/GenBank/DDBJ databases">
        <title>Genomic Encyclopedia of Archaeal and Bacterial Type Strains, Phase II (KMG-II): from individual species to whole genera.</title>
        <authorList>
            <person name="Goeker M."/>
        </authorList>
    </citation>
    <scope>NUCLEOTIDE SEQUENCE [LARGE SCALE GENOMIC DNA]</scope>
    <source>
        <strain evidence="1 2">DSM 25795</strain>
    </source>
</reference>
<keyword evidence="2" id="KW-1185">Reference proteome</keyword>
<dbReference type="EMBL" id="QRDQ01000008">
    <property type="protein sequence ID" value="RED25260.1"/>
    <property type="molecule type" value="Genomic_DNA"/>
</dbReference>
<protein>
    <recommendedName>
        <fullName evidence="3">DUF937 domain-containing protein</fullName>
    </recommendedName>
</protein>
<name>A0A3D9FWY9_9FLAO</name>
<sequence>MSMTPNLQIELRRFISSNVVSKLNKFYFENDALLIKGIDVSIGTILMGLYNKAEEIGFFKEIISLIEDDSTFYQEVDFTSGRILSVDDCYRIEGNAILKEIFTNKKGRISEMISNEVGIKSETAREILNFSALLVVSYLKNNAQLLDSLKLLLEEQKREILNSIQPGIKIILGFSCYETVEDKNQSIGRSIFTLFGHNFFSF</sequence>
<dbReference type="Pfam" id="PF06078">
    <property type="entry name" value="DUF937"/>
    <property type="match status" value="1"/>
</dbReference>
<dbReference type="InterPro" id="IPR009282">
    <property type="entry name" value="DUF937"/>
</dbReference>
<accession>A0A3D9FWY9</accession>
<proteinExistence type="predicted"/>
<evidence type="ECO:0000313" key="1">
    <source>
        <dbReference type="EMBL" id="RED25260.1"/>
    </source>
</evidence>
<evidence type="ECO:0008006" key="3">
    <source>
        <dbReference type="Google" id="ProtNLM"/>
    </source>
</evidence>
<organism evidence="1 2">
    <name type="scientific">Flavobacterium cutihirudinis</name>
    <dbReference type="NCBI Taxonomy" id="1265740"/>
    <lineage>
        <taxon>Bacteria</taxon>
        <taxon>Pseudomonadati</taxon>
        <taxon>Bacteroidota</taxon>
        <taxon>Flavobacteriia</taxon>
        <taxon>Flavobacteriales</taxon>
        <taxon>Flavobacteriaceae</taxon>
        <taxon>Flavobacterium</taxon>
    </lineage>
</organism>
<dbReference type="AlphaFoldDB" id="A0A3D9FWY9"/>
<evidence type="ECO:0000313" key="2">
    <source>
        <dbReference type="Proteomes" id="UP000257004"/>
    </source>
</evidence>